<evidence type="ECO:0000313" key="2">
    <source>
        <dbReference type="EMBL" id="KJV09240.1"/>
    </source>
</evidence>
<evidence type="ECO:0000256" key="1">
    <source>
        <dbReference type="SAM" id="SignalP"/>
    </source>
</evidence>
<evidence type="ECO:0000313" key="3">
    <source>
        <dbReference type="Proteomes" id="UP000033774"/>
    </source>
</evidence>
<dbReference type="AlphaFoldDB" id="A0A0F3IR63"/>
<feature type="signal peptide" evidence="1">
    <location>
        <begin position="1"/>
        <end position="21"/>
    </location>
</feature>
<comment type="caution">
    <text evidence="2">The sequence shown here is derived from an EMBL/GenBank/DDBJ whole genome shotgun (WGS) entry which is preliminary data.</text>
</comment>
<keyword evidence="3" id="KW-1185">Reference proteome</keyword>
<organism evidence="2 3">
    <name type="scientific">Elstera litoralis</name>
    <dbReference type="NCBI Taxonomy" id="552518"/>
    <lineage>
        <taxon>Bacteria</taxon>
        <taxon>Pseudomonadati</taxon>
        <taxon>Pseudomonadota</taxon>
        <taxon>Alphaproteobacteria</taxon>
        <taxon>Rhodospirillales</taxon>
        <taxon>Rhodospirillaceae</taxon>
        <taxon>Elstera</taxon>
    </lineage>
</organism>
<gene>
    <name evidence="2" type="ORF">VZ95_12735</name>
</gene>
<accession>A0A0F3IR63</accession>
<dbReference type="EMBL" id="LAJY01000322">
    <property type="protein sequence ID" value="KJV09240.1"/>
    <property type="molecule type" value="Genomic_DNA"/>
</dbReference>
<dbReference type="SUPFAM" id="SSF53850">
    <property type="entry name" value="Periplasmic binding protein-like II"/>
    <property type="match status" value="1"/>
</dbReference>
<dbReference type="Proteomes" id="UP000033774">
    <property type="component" value="Unassembled WGS sequence"/>
</dbReference>
<protein>
    <recommendedName>
        <fullName evidence="4">Solute-binding protein family 3/N-terminal domain-containing protein</fullName>
    </recommendedName>
</protein>
<name>A0A0F3IR63_9PROT</name>
<proteinExistence type="predicted"/>
<keyword evidence="1" id="KW-0732">Signal</keyword>
<feature type="chain" id="PRO_5002462329" description="Solute-binding protein family 3/N-terminal domain-containing protein" evidence="1">
    <location>
        <begin position="22"/>
        <end position="262"/>
    </location>
</feature>
<dbReference type="OrthoDB" id="547680at2"/>
<dbReference type="RefSeq" id="WP_045776182.1">
    <property type="nucleotide sequence ID" value="NZ_LAJY01000322.1"/>
</dbReference>
<sequence length="262" mass="28851">MKFLKSLVLLTALAASPFASAQTLKLVSFSDNTHAFYHALLSEALAAGNKPVEIEKRADVPQPRIGSMLEDGGLDVHWFVQSTERDQKYVGIDVPLTNGLIGQRVFLIRAADQAKYAAVTSLADLKATNLVAGFGQGWFDVAVWKANGLPVHEQAGEWRALYKMVAAGDRKVDYFSRGVTEIVPEAAANPELVIEKNLLLVYERDFRFYLAPKNKDYAKPLDSGLKLLLQNGRHAALMKAHFGETLQTLGVEGRRKITLTTP</sequence>
<evidence type="ECO:0008006" key="4">
    <source>
        <dbReference type="Google" id="ProtNLM"/>
    </source>
</evidence>
<reference evidence="2 3" key="1">
    <citation type="submission" date="2015-03" db="EMBL/GenBank/DDBJ databases">
        <title>Draft genome sequence of Elstera litoralis.</title>
        <authorList>
            <person name="Rahalkar M.C."/>
            <person name="Dhakephalkar P.K."/>
            <person name="Pore S.D."/>
            <person name="Arora P."/>
            <person name="Kapse N.G."/>
            <person name="Pandit P.S."/>
        </authorList>
    </citation>
    <scope>NUCLEOTIDE SEQUENCE [LARGE SCALE GENOMIC DNA]</scope>
    <source>
        <strain evidence="2 3">Dia-1</strain>
    </source>
</reference>